<name>A0ABY7EVG4_MYAAR</name>
<reference evidence="1" key="1">
    <citation type="submission" date="2022-11" db="EMBL/GenBank/DDBJ databases">
        <title>Centuries of genome instability and evolution in soft-shell clam transmissible cancer (bioRxiv).</title>
        <authorList>
            <person name="Hart S.F.M."/>
            <person name="Yonemitsu M.A."/>
            <person name="Giersch R.M."/>
            <person name="Beal B.F."/>
            <person name="Arriagada G."/>
            <person name="Davis B.W."/>
            <person name="Ostrander E.A."/>
            <person name="Goff S.P."/>
            <person name="Metzger M.J."/>
        </authorList>
    </citation>
    <scope>NUCLEOTIDE SEQUENCE</scope>
    <source>
        <strain evidence="1">MELC-2E11</strain>
        <tissue evidence="1">Siphon/mantle</tissue>
    </source>
</reference>
<accession>A0ABY7EVG4</accession>
<evidence type="ECO:0000313" key="2">
    <source>
        <dbReference type="Proteomes" id="UP001164746"/>
    </source>
</evidence>
<dbReference type="EMBL" id="CP111019">
    <property type="protein sequence ID" value="WAR12518.1"/>
    <property type="molecule type" value="Genomic_DNA"/>
</dbReference>
<dbReference type="Proteomes" id="UP001164746">
    <property type="component" value="Chromosome 8"/>
</dbReference>
<proteinExistence type="predicted"/>
<feature type="non-terminal residue" evidence="1">
    <location>
        <position position="1"/>
    </location>
</feature>
<protein>
    <submittedName>
        <fullName evidence="1">Uncharacterized protein</fullName>
    </submittedName>
</protein>
<gene>
    <name evidence="1" type="ORF">MAR_026698</name>
</gene>
<sequence length="59" mass="6874">MMFLQRAIEQSENKEMSVQDYMGSLIKVAKEHELETKKAMKKLMQGNLTVGKMEEKLKL</sequence>
<organism evidence="1 2">
    <name type="scientific">Mya arenaria</name>
    <name type="common">Soft-shell clam</name>
    <dbReference type="NCBI Taxonomy" id="6604"/>
    <lineage>
        <taxon>Eukaryota</taxon>
        <taxon>Metazoa</taxon>
        <taxon>Spiralia</taxon>
        <taxon>Lophotrochozoa</taxon>
        <taxon>Mollusca</taxon>
        <taxon>Bivalvia</taxon>
        <taxon>Autobranchia</taxon>
        <taxon>Heteroconchia</taxon>
        <taxon>Euheterodonta</taxon>
        <taxon>Imparidentia</taxon>
        <taxon>Neoheterodontei</taxon>
        <taxon>Myida</taxon>
        <taxon>Myoidea</taxon>
        <taxon>Myidae</taxon>
        <taxon>Mya</taxon>
    </lineage>
</organism>
<evidence type="ECO:0000313" key="1">
    <source>
        <dbReference type="EMBL" id="WAR12518.1"/>
    </source>
</evidence>
<keyword evidence="2" id="KW-1185">Reference proteome</keyword>